<keyword evidence="1" id="KW-0812">Transmembrane</keyword>
<gene>
    <name evidence="2" type="ORF">H4075_18220</name>
</gene>
<protein>
    <submittedName>
        <fullName evidence="2">Sulfotransferase</fullName>
    </submittedName>
</protein>
<accession>A0A7G5XET5</accession>
<evidence type="ECO:0000256" key="1">
    <source>
        <dbReference type="SAM" id="Phobius"/>
    </source>
</evidence>
<dbReference type="InterPro" id="IPR027417">
    <property type="entry name" value="P-loop_NTPase"/>
</dbReference>
<keyword evidence="3" id="KW-1185">Reference proteome</keyword>
<sequence>MDYSLTIKLTFSLFSFDSKNMRWFNTKRILISLILVPIFTICLIINRFFLLLDHVFFPHFIRQSIRNPVFIVAAPRSGTTYLFHTLAADKNNFTTFKLWEIILAPSIIQKYFFLGLLKCDRTLGSPLKKVILSVENRLLDNFKHIHKIGLSLPEEDEAILLWNMSTFYLNFFFPDTNYFNNYFAFDDKMTTVNKERIMRYYRKCVQRHNFVFNRRGTKKFLSKNPAMMSKVKSLHQFFGDATIVTITRCPSKTIPSTIALNNSIYAFFTSKAPGHDINERTKNILINWYKMAHENITAVYSNQTINLSFNGLIKNEQSVINNLCGKLGIEDRLFSTNQDPEKLNHISRNKYTALGDSELQFILEKMPFISEYCTEEKMS</sequence>
<proteinExistence type="predicted"/>
<organism evidence="2 3">
    <name type="scientific">Lacibacter sediminis</name>
    <dbReference type="NCBI Taxonomy" id="2760713"/>
    <lineage>
        <taxon>Bacteria</taxon>
        <taxon>Pseudomonadati</taxon>
        <taxon>Bacteroidota</taxon>
        <taxon>Chitinophagia</taxon>
        <taxon>Chitinophagales</taxon>
        <taxon>Chitinophagaceae</taxon>
        <taxon>Lacibacter</taxon>
    </lineage>
</organism>
<dbReference type="PANTHER" id="PTHR36451">
    <property type="entry name" value="PAPS-DEPENDENT SULFOTRANSFERASE STF3"/>
    <property type="match status" value="1"/>
</dbReference>
<dbReference type="Proteomes" id="UP000515344">
    <property type="component" value="Chromosome"/>
</dbReference>
<evidence type="ECO:0000313" key="3">
    <source>
        <dbReference type="Proteomes" id="UP000515344"/>
    </source>
</evidence>
<evidence type="ECO:0000313" key="2">
    <source>
        <dbReference type="EMBL" id="QNA43988.1"/>
    </source>
</evidence>
<dbReference type="EMBL" id="CP060007">
    <property type="protein sequence ID" value="QNA43988.1"/>
    <property type="molecule type" value="Genomic_DNA"/>
</dbReference>
<keyword evidence="1" id="KW-0472">Membrane</keyword>
<dbReference type="SUPFAM" id="SSF52540">
    <property type="entry name" value="P-loop containing nucleoside triphosphate hydrolases"/>
    <property type="match status" value="1"/>
</dbReference>
<feature type="transmembrane region" description="Helical" evidence="1">
    <location>
        <begin position="29"/>
        <end position="52"/>
    </location>
</feature>
<name>A0A7G5XET5_9BACT</name>
<dbReference type="Gene3D" id="3.40.50.300">
    <property type="entry name" value="P-loop containing nucleotide triphosphate hydrolases"/>
    <property type="match status" value="1"/>
</dbReference>
<dbReference type="KEGG" id="lacs:H4075_18220"/>
<keyword evidence="1" id="KW-1133">Transmembrane helix</keyword>
<reference evidence="3" key="1">
    <citation type="submission" date="2020-08" db="EMBL/GenBank/DDBJ databases">
        <title>Lacibacter sp. S13-6-6 genome sequencing.</title>
        <authorList>
            <person name="Jin L."/>
        </authorList>
    </citation>
    <scope>NUCLEOTIDE SEQUENCE [LARGE SCALE GENOMIC DNA]</scope>
    <source>
        <strain evidence="3">S13-6-6</strain>
    </source>
</reference>
<dbReference type="AlphaFoldDB" id="A0A7G5XET5"/>
<dbReference type="InterPro" id="IPR052736">
    <property type="entry name" value="Stf3_sulfotransferase"/>
</dbReference>
<dbReference type="PANTHER" id="PTHR36451:SF1">
    <property type="entry name" value="OMEGA-HYDROXY-BETA-DIHYDROMENAQUINONE-9 SULFOTRANSFERASE STF3"/>
    <property type="match status" value="1"/>
</dbReference>
<dbReference type="Pfam" id="PF13469">
    <property type="entry name" value="Sulfotransfer_3"/>
    <property type="match status" value="1"/>
</dbReference>